<protein>
    <submittedName>
        <fullName evidence="5">Uncharacterized protein</fullName>
    </submittedName>
</protein>
<evidence type="ECO:0000313" key="5">
    <source>
        <dbReference type="EMBL" id="CAB4210702.1"/>
    </source>
</evidence>
<organism evidence="5">
    <name type="scientific">uncultured Caudovirales phage</name>
    <dbReference type="NCBI Taxonomy" id="2100421"/>
    <lineage>
        <taxon>Viruses</taxon>
        <taxon>Duplodnaviria</taxon>
        <taxon>Heunggongvirae</taxon>
        <taxon>Uroviricota</taxon>
        <taxon>Caudoviricetes</taxon>
        <taxon>Peduoviridae</taxon>
        <taxon>Maltschvirus</taxon>
        <taxon>Maltschvirus maltsch</taxon>
    </lineage>
</organism>
<dbReference type="EMBL" id="LR796938">
    <property type="protein sequence ID" value="CAB4176428.1"/>
    <property type="molecule type" value="Genomic_DNA"/>
</dbReference>
<evidence type="ECO:0000313" key="6">
    <source>
        <dbReference type="EMBL" id="CAB5227553.1"/>
    </source>
</evidence>
<evidence type="ECO:0000313" key="3">
    <source>
        <dbReference type="EMBL" id="CAB4181361.1"/>
    </source>
</evidence>
<dbReference type="EMBL" id="LR797263">
    <property type="protein sequence ID" value="CAB4198733.1"/>
    <property type="molecule type" value="Genomic_DNA"/>
</dbReference>
<accession>A0A6J5SB67</accession>
<gene>
    <name evidence="3" type="ORF">UFOVP1075_32</name>
    <name evidence="4" type="ORF">UFOVP1312_24</name>
    <name evidence="5" type="ORF">UFOVP1426_34</name>
    <name evidence="6" type="ORF">UFOVP1522_53</name>
    <name evidence="2" type="ORF">UFOVP989_34</name>
</gene>
<sequence length="273" mass="28501">MAFTDATYPWAARYTLGTMNHKNLYSFSWGFTHFQKKISAASATAILTSATGATAAQTITAGVSSPDVPRALSVTPTVNAIGQPFSITITGTNVEGKVITEAFIVAANSTTVINGLKAFKSVTNVLLPAGTNGLTVTVGTQNIIGLRHRLFKNNTTVKVYQLTTVYGTPVLQGVPVVTANEKDIEFNTYLPATLPGGTTFHIAAYTYDNWSIAPFQDQPEYSTTTSTSSTSSSTSTTTITTSTSSTSSSISSTSTSSTSSSTSSTSTSTTTTP</sequence>
<evidence type="ECO:0000313" key="2">
    <source>
        <dbReference type="EMBL" id="CAB4176428.1"/>
    </source>
</evidence>
<feature type="region of interest" description="Disordered" evidence="1">
    <location>
        <begin position="219"/>
        <end position="273"/>
    </location>
</feature>
<dbReference type="EMBL" id="LR797011">
    <property type="protein sequence ID" value="CAB4181361.1"/>
    <property type="molecule type" value="Genomic_DNA"/>
</dbReference>
<dbReference type="EMBL" id="LR798372">
    <property type="protein sequence ID" value="CAB5227553.1"/>
    <property type="molecule type" value="Genomic_DNA"/>
</dbReference>
<evidence type="ECO:0000256" key="1">
    <source>
        <dbReference type="SAM" id="MobiDB-lite"/>
    </source>
</evidence>
<reference evidence="5" key="1">
    <citation type="submission" date="2020-05" db="EMBL/GenBank/DDBJ databases">
        <authorList>
            <person name="Chiriac C."/>
            <person name="Salcher M."/>
            <person name="Ghai R."/>
            <person name="Kavagutti S V."/>
        </authorList>
    </citation>
    <scope>NUCLEOTIDE SEQUENCE</scope>
</reference>
<name>A0A6J5SB67_9CAUD</name>
<evidence type="ECO:0000313" key="4">
    <source>
        <dbReference type="EMBL" id="CAB4198733.1"/>
    </source>
</evidence>
<dbReference type="EMBL" id="LR797370">
    <property type="protein sequence ID" value="CAB4210702.1"/>
    <property type="molecule type" value="Genomic_DNA"/>
</dbReference>
<proteinExistence type="predicted"/>
<feature type="compositionally biased region" description="Low complexity" evidence="1">
    <location>
        <begin position="222"/>
        <end position="273"/>
    </location>
</feature>